<feature type="domain" description="YbaK/aminoacyl-tRNA synthetase-associated" evidence="1">
    <location>
        <begin position="23"/>
        <end position="142"/>
    </location>
</feature>
<name>A0A1H2WTJ6_THIRO</name>
<dbReference type="Gene3D" id="3.90.960.10">
    <property type="entry name" value="YbaK/aminoacyl-tRNA synthetase-associated domain"/>
    <property type="match status" value="1"/>
</dbReference>
<dbReference type="Pfam" id="PF04073">
    <property type="entry name" value="tRNA_edit"/>
    <property type="match status" value="1"/>
</dbReference>
<organism evidence="2 3">
    <name type="scientific">Thiocapsa roseopersicina</name>
    <dbReference type="NCBI Taxonomy" id="1058"/>
    <lineage>
        <taxon>Bacteria</taxon>
        <taxon>Pseudomonadati</taxon>
        <taxon>Pseudomonadota</taxon>
        <taxon>Gammaproteobacteria</taxon>
        <taxon>Chromatiales</taxon>
        <taxon>Chromatiaceae</taxon>
        <taxon>Thiocapsa</taxon>
    </lineage>
</organism>
<dbReference type="GO" id="GO:0002161">
    <property type="term" value="F:aminoacyl-tRNA deacylase activity"/>
    <property type="evidence" value="ECO:0007669"/>
    <property type="project" value="InterPro"/>
</dbReference>
<dbReference type="RefSeq" id="WP_093031668.1">
    <property type="nucleotide sequence ID" value="NZ_FNNZ01000009.1"/>
</dbReference>
<proteinExistence type="predicted"/>
<accession>A0A1H2WTJ6</accession>
<dbReference type="EMBL" id="FNNZ01000009">
    <property type="protein sequence ID" value="SDW83574.1"/>
    <property type="molecule type" value="Genomic_DNA"/>
</dbReference>
<dbReference type="SUPFAM" id="SSF55826">
    <property type="entry name" value="YbaK/ProRS associated domain"/>
    <property type="match status" value="1"/>
</dbReference>
<dbReference type="OrthoDB" id="9786549at2"/>
<dbReference type="CDD" id="cd04332">
    <property type="entry name" value="YbaK_like"/>
    <property type="match status" value="1"/>
</dbReference>
<evidence type="ECO:0000313" key="2">
    <source>
        <dbReference type="EMBL" id="SDW83574.1"/>
    </source>
</evidence>
<dbReference type="InterPro" id="IPR036754">
    <property type="entry name" value="YbaK/aa-tRNA-synt-asso_dom_sf"/>
</dbReference>
<dbReference type="PANTHER" id="PTHR30411">
    <property type="entry name" value="CYTOPLASMIC PROTEIN"/>
    <property type="match status" value="1"/>
</dbReference>
<evidence type="ECO:0000313" key="3">
    <source>
        <dbReference type="Proteomes" id="UP000198816"/>
    </source>
</evidence>
<dbReference type="STRING" id="1058.SAMN05421783_109104"/>
<reference evidence="3" key="1">
    <citation type="submission" date="2016-10" db="EMBL/GenBank/DDBJ databases">
        <authorList>
            <person name="Varghese N."/>
            <person name="Submissions S."/>
        </authorList>
    </citation>
    <scope>NUCLEOTIDE SEQUENCE [LARGE SCALE GENOMIC DNA]</scope>
    <source>
        <strain evidence="3">DSM 217</strain>
    </source>
</reference>
<dbReference type="AlphaFoldDB" id="A0A1H2WTJ6"/>
<keyword evidence="3" id="KW-1185">Reference proteome</keyword>
<dbReference type="PANTHER" id="PTHR30411:SF9">
    <property type="entry name" value="MULTIFUNCTIONAL SER_THR-TRNA DEACYLASE PROXP-Y"/>
    <property type="match status" value="1"/>
</dbReference>
<evidence type="ECO:0000259" key="1">
    <source>
        <dbReference type="Pfam" id="PF04073"/>
    </source>
</evidence>
<dbReference type="Proteomes" id="UP000198816">
    <property type="component" value="Unassembled WGS sequence"/>
</dbReference>
<protein>
    <submittedName>
        <fullName evidence="2">Ala-tRNA(Pro) deacylase</fullName>
    </submittedName>
</protein>
<dbReference type="InterPro" id="IPR007214">
    <property type="entry name" value="YbaK/aa-tRNA-synth-assoc-dom"/>
</dbReference>
<sequence>MSIPCTLESYLKEQCIDYTLVRHPHTGASMDTAQAAHVPGDHLAKGVVVNQDGRYLLVVVPADYHVHLGRLHEYLGEPVGLATEAELAGLFPDCEPGAVPPIGTAYELRTLVDRHLMNLPEVYFESGDHEHLIKITGARFADLMGVAEVVDVGRHI</sequence>
<gene>
    <name evidence="2" type="ORF">SAMN05421783_109104</name>
</gene>